<gene>
    <name evidence="1" type="ORF">SAMN05216198_1422</name>
</gene>
<protein>
    <submittedName>
        <fullName evidence="1">Uncharacterized protein</fullName>
    </submittedName>
</protein>
<reference evidence="2" key="1">
    <citation type="submission" date="2016-10" db="EMBL/GenBank/DDBJ databases">
        <authorList>
            <person name="Varghese N."/>
            <person name="Submissions S."/>
        </authorList>
    </citation>
    <scope>NUCLEOTIDE SEQUENCE [LARGE SCALE GENOMIC DNA]</scope>
    <source>
        <strain evidence="2">2SM5</strain>
    </source>
</reference>
<organism evidence="1 2">
    <name type="scientific">Halopseudomonas litoralis</name>
    <dbReference type="NCBI Taxonomy" id="797277"/>
    <lineage>
        <taxon>Bacteria</taxon>
        <taxon>Pseudomonadati</taxon>
        <taxon>Pseudomonadota</taxon>
        <taxon>Gammaproteobacteria</taxon>
        <taxon>Pseudomonadales</taxon>
        <taxon>Pseudomonadaceae</taxon>
        <taxon>Halopseudomonas</taxon>
    </lineage>
</organism>
<sequence>MNTTTIRKPAVALTVTLDTNTLEVLSRYRHARSACHLVGSGTDVWEELYAVFESAGAELASKIDALVAGKL</sequence>
<evidence type="ECO:0000313" key="1">
    <source>
        <dbReference type="EMBL" id="SDS20227.1"/>
    </source>
</evidence>
<dbReference type="Proteomes" id="UP000243426">
    <property type="component" value="Chromosome I"/>
</dbReference>
<evidence type="ECO:0000313" key="2">
    <source>
        <dbReference type="Proteomes" id="UP000243426"/>
    </source>
</evidence>
<dbReference type="EMBL" id="LT629748">
    <property type="protein sequence ID" value="SDS20227.1"/>
    <property type="molecule type" value="Genomic_DNA"/>
</dbReference>
<accession>A0A1H1QAB6</accession>
<keyword evidence="2" id="KW-1185">Reference proteome</keyword>
<proteinExistence type="predicted"/>
<dbReference type="AlphaFoldDB" id="A0A1H1QAB6"/>
<dbReference type="RefSeq" id="WP_090272670.1">
    <property type="nucleotide sequence ID" value="NZ_LT629748.1"/>
</dbReference>
<name>A0A1H1QAB6_9GAMM</name>